<dbReference type="AlphaFoldDB" id="A0A1B0A1S2"/>
<proteinExistence type="predicted"/>
<feature type="region of interest" description="Disordered" evidence="1">
    <location>
        <begin position="42"/>
        <end position="97"/>
    </location>
</feature>
<reference evidence="3" key="1">
    <citation type="submission" date="2014-03" db="EMBL/GenBank/DDBJ databases">
        <authorList>
            <person name="Aksoy S."/>
            <person name="Warren W."/>
            <person name="Wilson R.K."/>
        </authorList>
    </citation>
    <scope>NUCLEOTIDE SEQUENCE [LARGE SCALE GENOMIC DNA]</scope>
    <source>
        <strain evidence="3">IAEA</strain>
    </source>
</reference>
<name>A0A1B0A1S2_GLOPL</name>
<feature type="compositionally biased region" description="Low complexity" evidence="1">
    <location>
        <begin position="83"/>
        <end position="92"/>
    </location>
</feature>
<dbReference type="Proteomes" id="UP000092445">
    <property type="component" value="Unassembled WGS sequence"/>
</dbReference>
<protein>
    <submittedName>
        <fullName evidence="2">Uncharacterized protein</fullName>
    </submittedName>
</protein>
<sequence>MYTITNDGPTFAGAGLWVTSQGRSVVPAMVCLCHGKKNITRPSDVEGSKVPLAKSSPSTKAVFKPRVTASKAQPAPVAPPPIISTSNSSPDSHTLHKFPLFYRRSGDQARATTFDT</sequence>
<evidence type="ECO:0000313" key="3">
    <source>
        <dbReference type="Proteomes" id="UP000092445"/>
    </source>
</evidence>
<accession>A0A1B0A1S2</accession>
<organism evidence="2 3">
    <name type="scientific">Glossina pallidipes</name>
    <name type="common">Tsetse fly</name>
    <dbReference type="NCBI Taxonomy" id="7398"/>
    <lineage>
        <taxon>Eukaryota</taxon>
        <taxon>Metazoa</taxon>
        <taxon>Ecdysozoa</taxon>
        <taxon>Arthropoda</taxon>
        <taxon>Hexapoda</taxon>
        <taxon>Insecta</taxon>
        <taxon>Pterygota</taxon>
        <taxon>Neoptera</taxon>
        <taxon>Endopterygota</taxon>
        <taxon>Diptera</taxon>
        <taxon>Brachycera</taxon>
        <taxon>Muscomorpha</taxon>
        <taxon>Hippoboscoidea</taxon>
        <taxon>Glossinidae</taxon>
        <taxon>Glossina</taxon>
    </lineage>
</organism>
<keyword evidence="3" id="KW-1185">Reference proteome</keyword>
<reference evidence="2" key="2">
    <citation type="submission" date="2020-05" db="UniProtKB">
        <authorList>
            <consortium name="EnsemblMetazoa"/>
        </authorList>
    </citation>
    <scope>IDENTIFICATION</scope>
    <source>
        <strain evidence="2">IAEA</strain>
    </source>
</reference>
<evidence type="ECO:0000256" key="1">
    <source>
        <dbReference type="SAM" id="MobiDB-lite"/>
    </source>
</evidence>
<evidence type="ECO:0000313" key="2">
    <source>
        <dbReference type="EnsemblMetazoa" id="GPAI031825-PA"/>
    </source>
</evidence>
<dbReference type="VEuPathDB" id="VectorBase:GPAI031825"/>
<dbReference type="EnsemblMetazoa" id="GPAI031825-RA">
    <property type="protein sequence ID" value="GPAI031825-PA"/>
    <property type="gene ID" value="GPAI031825"/>
</dbReference>